<dbReference type="InterPro" id="IPR016163">
    <property type="entry name" value="Ald_DH_C"/>
</dbReference>
<keyword evidence="3" id="KW-0520">NAD</keyword>
<dbReference type="PROSITE" id="PS00687">
    <property type="entry name" value="ALDEHYDE_DEHYDR_GLU"/>
    <property type="match status" value="1"/>
</dbReference>
<dbReference type="InterPro" id="IPR016162">
    <property type="entry name" value="Ald_DH_N"/>
</dbReference>
<dbReference type="SUPFAM" id="SSF53720">
    <property type="entry name" value="ALDH-like"/>
    <property type="match status" value="1"/>
</dbReference>
<dbReference type="Gene3D" id="3.40.309.10">
    <property type="entry name" value="Aldehyde Dehydrogenase, Chain A, domain 2"/>
    <property type="match status" value="1"/>
</dbReference>
<accession>A0A327LV79</accession>
<protein>
    <submittedName>
        <fullName evidence="7">Betaine-aldehyde dehydrogenase</fullName>
    </submittedName>
</protein>
<evidence type="ECO:0000256" key="5">
    <source>
        <dbReference type="RuleBase" id="RU003345"/>
    </source>
</evidence>
<feature type="active site" evidence="4">
    <location>
        <position position="269"/>
    </location>
</feature>
<dbReference type="InterPro" id="IPR016160">
    <property type="entry name" value="Ald_DH_CS_CYS"/>
</dbReference>
<gene>
    <name evidence="7" type="ORF">DOO78_26015</name>
</gene>
<feature type="domain" description="Aldehyde dehydrogenase" evidence="6">
    <location>
        <begin position="30"/>
        <end position="494"/>
    </location>
</feature>
<proteinExistence type="inferred from homology"/>
<dbReference type="AlphaFoldDB" id="A0A327LV79"/>
<evidence type="ECO:0000313" key="8">
    <source>
        <dbReference type="Proteomes" id="UP000249065"/>
    </source>
</evidence>
<comment type="caution">
    <text evidence="7">The sequence shown here is derived from an EMBL/GenBank/DDBJ whole genome shotgun (WGS) entry which is preliminary data.</text>
</comment>
<keyword evidence="2 5" id="KW-0560">Oxidoreductase</keyword>
<dbReference type="PANTHER" id="PTHR11699">
    <property type="entry name" value="ALDEHYDE DEHYDROGENASE-RELATED"/>
    <property type="match status" value="1"/>
</dbReference>
<reference evidence="8" key="1">
    <citation type="submission" date="2018-06" db="EMBL/GenBank/DDBJ databases">
        <authorList>
            <person name="Khan S.A."/>
        </authorList>
    </citation>
    <scope>NUCLEOTIDE SEQUENCE [LARGE SCALE GENOMIC DNA]</scope>
    <source>
        <strain evidence="8">DB-1506</strain>
    </source>
</reference>
<dbReference type="InterPro" id="IPR029510">
    <property type="entry name" value="Ald_DH_CS_GLU"/>
</dbReference>
<dbReference type="EMBL" id="QLIX01000049">
    <property type="protein sequence ID" value="RAI54569.1"/>
    <property type="molecule type" value="Genomic_DNA"/>
</dbReference>
<evidence type="ECO:0000256" key="3">
    <source>
        <dbReference type="ARBA" id="ARBA00023027"/>
    </source>
</evidence>
<keyword evidence="8" id="KW-1185">Reference proteome</keyword>
<evidence type="ECO:0000256" key="2">
    <source>
        <dbReference type="ARBA" id="ARBA00023002"/>
    </source>
</evidence>
<dbReference type="Proteomes" id="UP000249065">
    <property type="component" value="Unassembled WGS sequence"/>
</dbReference>
<dbReference type="RefSeq" id="WP_111472798.1">
    <property type="nucleotide sequence ID" value="NZ_QLIX01000049.1"/>
</dbReference>
<dbReference type="OrthoDB" id="9772584at2"/>
<evidence type="ECO:0000256" key="1">
    <source>
        <dbReference type="ARBA" id="ARBA00009986"/>
    </source>
</evidence>
<dbReference type="InterPro" id="IPR015590">
    <property type="entry name" value="Aldehyde_DH_dom"/>
</dbReference>
<dbReference type="InterPro" id="IPR016161">
    <property type="entry name" value="Ald_DH/histidinol_DH"/>
</dbReference>
<evidence type="ECO:0000256" key="4">
    <source>
        <dbReference type="PROSITE-ProRule" id="PRU10007"/>
    </source>
</evidence>
<dbReference type="GO" id="GO:0016620">
    <property type="term" value="F:oxidoreductase activity, acting on the aldehyde or oxo group of donors, NAD or NADP as acceptor"/>
    <property type="evidence" value="ECO:0007669"/>
    <property type="project" value="InterPro"/>
</dbReference>
<evidence type="ECO:0000259" key="6">
    <source>
        <dbReference type="Pfam" id="PF00171"/>
    </source>
</evidence>
<dbReference type="FunFam" id="3.40.309.10:FF:000012">
    <property type="entry name" value="Betaine aldehyde dehydrogenase"/>
    <property type="match status" value="1"/>
</dbReference>
<evidence type="ECO:0000313" key="7">
    <source>
        <dbReference type="EMBL" id="RAI54569.1"/>
    </source>
</evidence>
<dbReference type="Pfam" id="PF00171">
    <property type="entry name" value="Aldedh"/>
    <property type="match status" value="1"/>
</dbReference>
<dbReference type="Gene3D" id="3.40.605.10">
    <property type="entry name" value="Aldehyde Dehydrogenase, Chain A, domain 1"/>
    <property type="match status" value="1"/>
</dbReference>
<sequence length="498" mass="53482">MDHAATHGRLSAANRDFIARKHRLLIDGQWVEARSGKTFAVYDPASGQQIAQVAEGGAEDIDRAVAAARRAFEDGPWSRLKPTERGKLVWRLGDVLEAHADELAELEALDNGKPISDARAVDVPFGCELLRYMGGWSTKITGQHIPISAPGEWHAYSMREPVGVVGQIIPWNFPLLMAVWKIAPALAAGCTIVLKPAEQTPLSAIRLGELIMEAGFPPGVVNIVTGDGTPGAALAAHRDVDKVAFTGSTEVGKMIVQAAAGNLKKVSLELGGKSPAIVFPDADLSVAIPGAANGIFFNMGQCCTAGSRLFVHEKVFDKMMTGLSDEAAKLKIGPGLEPDTRIGPLVSEEQLQRVTGYLESGRQQGAEVVTGGNRHGNQGYFVQPTILTRTTPEMKVVREEIFGPVVCAIRYGDDDLDRIAKEGNATDYGLAASIWTRDIGIAHKLARKLKAGSVWINVHNFNDVALPFGGYKQSGWGREMGYEAIELYTETKAVAALL</sequence>
<comment type="similarity">
    <text evidence="1 5">Belongs to the aldehyde dehydrogenase family.</text>
</comment>
<name>A0A327LV79_9PROT</name>
<dbReference type="PROSITE" id="PS00070">
    <property type="entry name" value="ALDEHYDE_DEHYDR_CYS"/>
    <property type="match status" value="1"/>
</dbReference>
<dbReference type="FunFam" id="3.40.605.10:FF:000011">
    <property type="entry name" value="ALD5p Mitochondrial aldehyde dehydrogenase"/>
    <property type="match status" value="1"/>
</dbReference>
<organism evidence="7 8">
    <name type="scientific">Roseicella frigidaeris</name>
    <dbReference type="NCBI Taxonomy" id="2230885"/>
    <lineage>
        <taxon>Bacteria</taxon>
        <taxon>Pseudomonadati</taxon>
        <taxon>Pseudomonadota</taxon>
        <taxon>Alphaproteobacteria</taxon>
        <taxon>Acetobacterales</taxon>
        <taxon>Roseomonadaceae</taxon>
        <taxon>Roseicella</taxon>
    </lineage>
</organism>